<dbReference type="EMBL" id="CAIX01000097">
    <property type="protein sequence ID" value="CCI45417.1"/>
    <property type="molecule type" value="Genomic_DNA"/>
</dbReference>
<dbReference type="EMBL" id="CAIX01000059">
    <property type="protein sequence ID" value="CCI43959.1"/>
    <property type="molecule type" value="Genomic_DNA"/>
</dbReference>
<gene>
    <name evidence="1" type="ORF">BN9_047430</name>
    <name evidence="2" type="ORF">BN9_063140</name>
</gene>
<dbReference type="Proteomes" id="UP000053237">
    <property type="component" value="Unassembled WGS sequence"/>
</dbReference>
<reference evidence="1 3" key="1">
    <citation type="submission" date="2012-05" db="EMBL/GenBank/DDBJ databases">
        <title>Recombination and specialization in a pathogen metapopulation.</title>
        <authorList>
            <person name="Gardiner A."/>
            <person name="Kemen E."/>
            <person name="Schultz-Larsen T."/>
            <person name="MacLean D."/>
            <person name="Van Oosterhout C."/>
            <person name="Jones J.D.G."/>
        </authorList>
    </citation>
    <scope>NUCLEOTIDE SEQUENCE [LARGE SCALE GENOMIC DNA]</scope>
    <source>
        <strain evidence="1 3">Ac Nc2</strain>
    </source>
</reference>
<protein>
    <recommendedName>
        <fullName evidence="4">Pentacotripeptide-repeat region of PRORP domain-containing protein</fullName>
    </recommendedName>
</protein>
<evidence type="ECO:0000313" key="1">
    <source>
        <dbReference type="EMBL" id="CCI43959.1"/>
    </source>
</evidence>
<name>A0A024GBD7_9STRA</name>
<evidence type="ECO:0000313" key="2">
    <source>
        <dbReference type="EMBL" id="CCI45417.1"/>
    </source>
</evidence>
<dbReference type="AlphaFoldDB" id="A0A024GBD7"/>
<dbReference type="OrthoDB" id="160392at2759"/>
<proteinExistence type="predicted"/>
<sequence>MIETSKAQESERKKSLHQRSTSLLHKIMSKLQSSREYDQIETIFYSWDEISPLPNESVRYRGILCIYYANALTQQKKFTKVIDLFKIRSETEAEQLPCSLSYKLLESIFIACWHTRHSKLATDLFRKAEDLGLTLRERTYVHLVSAMVYDRINCDIRDILRIWTKMSTELGMTMPLFLQPLIILRAVESEEFGRAMQLYRLPSTKGWTLNELGRFRFEILFQALCEKERYAEILHIYSTLVQADEVPNQFKILMSRFLLNRSLLDNEYKHDVTSNDLDLALKVLELMHSMNIEIRPNRLYPLMYSMIRFGGTEYTTIDGKEAHFPCIQSVSDLLAFAEKYNGAIKWTGFFVSETLIVLAYFKRLEFIGELMEYALETNIPVSYFALEAIISSLFQLDSHIAAERISSICSALLSNPEIAIGIRVTEIGIATNSKLGRNTEIIQLFEAFVRSKGYEKLGHSSTLLAQVRQAYSFFGREEEAEAVNNLLEHYRGHHDATASTRYH</sequence>
<dbReference type="STRING" id="65357.A0A024GBD7"/>
<comment type="caution">
    <text evidence="1">The sequence shown here is derived from an EMBL/GenBank/DDBJ whole genome shotgun (WGS) entry which is preliminary data.</text>
</comment>
<dbReference type="InParanoid" id="A0A024GBD7"/>
<evidence type="ECO:0000313" key="3">
    <source>
        <dbReference type="Proteomes" id="UP000053237"/>
    </source>
</evidence>
<keyword evidence="3" id="KW-1185">Reference proteome</keyword>
<accession>A0A024GBD7</accession>
<organism evidence="1 3">
    <name type="scientific">Albugo candida</name>
    <dbReference type="NCBI Taxonomy" id="65357"/>
    <lineage>
        <taxon>Eukaryota</taxon>
        <taxon>Sar</taxon>
        <taxon>Stramenopiles</taxon>
        <taxon>Oomycota</taxon>
        <taxon>Peronosporomycetes</taxon>
        <taxon>Albuginales</taxon>
        <taxon>Albuginaceae</taxon>
        <taxon>Albugo</taxon>
    </lineage>
</organism>
<evidence type="ECO:0008006" key="4">
    <source>
        <dbReference type="Google" id="ProtNLM"/>
    </source>
</evidence>